<dbReference type="InterPro" id="IPR036259">
    <property type="entry name" value="MFS_trans_sf"/>
</dbReference>
<feature type="transmembrane region" description="Helical" evidence="8">
    <location>
        <begin position="369"/>
        <end position="388"/>
    </location>
</feature>
<evidence type="ECO:0000256" key="6">
    <source>
        <dbReference type="ARBA" id="ARBA00023136"/>
    </source>
</evidence>
<organism evidence="10 11">
    <name type="scientific">Ascosphaera apis ARSEF 7405</name>
    <dbReference type="NCBI Taxonomy" id="392613"/>
    <lineage>
        <taxon>Eukaryota</taxon>
        <taxon>Fungi</taxon>
        <taxon>Dikarya</taxon>
        <taxon>Ascomycota</taxon>
        <taxon>Pezizomycotina</taxon>
        <taxon>Eurotiomycetes</taxon>
        <taxon>Eurotiomycetidae</taxon>
        <taxon>Onygenales</taxon>
        <taxon>Ascosphaeraceae</taxon>
        <taxon>Ascosphaera</taxon>
    </lineage>
</organism>
<keyword evidence="4 8" id="KW-0812">Transmembrane</keyword>
<feature type="region of interest" description="Disordered" evidence="7">
    <location>
        <begin position="259"/>
        <end position="285"/>
    </location>
</feature>
<evidence type="ECO:0000313" key="11">
    <source>
        <dbReference type="Proteomes" id="UP000242877"/>
    </source>
</evidence>
<feature type="transmembrane region" description="Helical" evidence="8">
    <location>
        <begin position="79"/>
        <end position="98"/>
    </location>
</feature>
<comment type="similarity">
    <text evidence="2">Belongs to the major facilitator superfamily. Sugar transporter (TC 2.A.1.1) family.</text>
</comment>
<comment type="caution">
    <text evidence="10">The sequence shown here is derived from an EMBL/GenBank/DDBJ whole genome shotgun (WGS) entry which is preliminary data.</text>
</comment>
<dbReference type="Proteomes" id="UP000242877">
    <property type="component" value="Unassembled WGS sequence"/>
</dbReference>
<dbReference type="GO" id="GO:0016020">
    <property type="term" value="C:membrane"/>
    <property type="evidence" value="ECO:0007669"/>
    <property type="project" value="UniProtKB-SubCell"/>
</dbReference>
<dbReference type="PROSITE" id="PS50850">
    <property type="entry name" value="MFS"/>
    <property type="match status" value="1"/>
</dbReference>
<dbReference type="VEuPathDB" id="FungiDB:AAP_03314"/>
<dbReference type="Gene3D" id="1.20.1250.20">
    <property type="entry name" value="MFS general substrate transporter like domains"/>
    <property type="match status" value="1"/>
</dbReference>
<keyword evidence="3" id="KW-0813">Transport</keyword>
<keyword evidence="5 8" id="KW-1133">Transmembrane helix</keyword>
<dbReference type="InterPro" id="IPR020846">
    <property type="entry name" value="MFS_dom"/>
</dbReference>
<evidence type="ECO:0000259" key="9">
    <source>
        <dbReference type="PROSITE" id="PS50850"/>
    </source>
</evidence>
<evidence type="ECO:0000256" key="7">
    <source>
        <dbReference type="SAM" id="MobiDB-lite"/>
    </source>
</evidence>
<feature type="transmembrane region" description="Helical" evidence="8">
    <location>
        <begin position="394"/>
        <end position="419"/>
    </location>
</feature>
<feature type="transmembrane region" description="Helical" evidence="8">
    <location>
        <begin position="304"/>
        <end position="328"/>
    </location>
</feature>
<evidence type="ECO:0000256" key="2">
    <source>
        <dbReference type="ARBA" id="ARBA00010992"/>
    </source>
</evidence>
<protein>
    <submittedName>
        <fullName evidence="10">MFS glucose transporter</fullName>
    </submittedName>
</protein>
<feature type="transmembrane region" description="Helical" evidence="8">
    <location>
        <begin position="199"/>
        <end position="218"/>
    </location>
</feature>
<dbReference type="GO" id="GO:0015149">
    <property type="term" value="F:hexose transmembrane transporter activity"/>
    <property type="evidence" value="ECO:0007669"/>
    <property type="project" value="TreeGrafter"/>
</dbReference>
<dbReference type="PANTHER" id="PTHR23503:SF8">
    <property type="entry name" value="FACILITATED GLUCOSE TRANSPORTER PROTEIN 1"/>
    <property type="match status" value="1"/>
</dbReference>
<reference evidence="10 11" key="1">
    <citation type="journal article" date="2016" name="Genome Biol. Evol.">
        <title>Divergent and convergent evolution of fungal pathogenicity.</title>
        <authorList>
            <person name="Shang Y."/>
            <person name="Xiao G."/>
            <person name="Zheng P."/>
            <person name="Cen K."/>
            <person name="Zhan S."/>
            <person name="Wang C."/>
        </authorList>
    </citation>
    <scope>NUCLEOTIDE SEQUENCE [LARGE SCALE GENOMIC DNA]</scope>
    <source>
        <strain evidence="10 11">ARSEF 7405</strain>
    </source>
</reference>
<dbReference type="AlphaFoldDB" id="A0A167YPU2"/>
<dbReference type="InterPro" id="IPR003663">
    <property type="entry name" value="Sugar/inositol_transpt"/>
</dbReference>
<evidence type="ECO:0000256" key="8">
    <source>
        <dbReference type="SAM" id="Phobius"/>
    </source>
</evidence>
<dbReference type="EMBL" id="AZGZ01000013">
    <property type="protein sequence ID" value="KZZ91608.1"/>
    <property type="molecule type" value="Genomic_DNA"/>
</dbReference>
<feature type="transmembrane region" description="Helical" evidence="8">
    <location>
        <begin position="431"/>
        <end position="450"/>
    </location>
</feature>
<proteinExistence type="inferred from homology"/>
<gene>
    <name evidence="10" type="ORF">AAP_03314</name>
</gene>
<keyword evidence="6 8" id="KW-0472">Membrane</keyword>
<dbReference type="PROSITE" id="PS00217">
    <property type="entry name" value="SUGAR_TRANSPORT_2"/>
    <property type="match status" value="1"/>
</dbReference>
<feature type="transmembrane region" description="Helical" evidence="8">
    <location>
        <begin position="169"/>
        <end position="193"/>
    </location>
</feature>
<feature type="transmembrane region" description="Helical" evidence="8">
    <location>
        <begin position="334"/>
        <end position="357"/>
    </location>
</feature>
<feature type="domain" description="Major facilitator superfamily (MFS) profile" evidence="9">
    <location>
        <begin position="30"/>
        <end position="486"/>
    </location>
</feature>
<evidence type="ECO:0000256" key="4">
    <source>
        <dbReference type="ARBA" id="ARBA00022692"/>
    </source>
</evidence>
<keyword evidence="11" id="KW-1185">Reference proteome</keyword>
<dbReference type="Pfam" id="PF00083">
    <property type="entry name" value="Sugar_tr"/>
    <property type="match status" value="1"/>
</dbReference>
<dbReference type="InterPro" id="IPR045263">
    <property type="entry name" value="GLUT"/>
</dbReference>
<evidence type="ECO:0000256" key="1">
    <source>
        <dbReference type="ARBA" id="ARBA00004141"/>
    </source>
</evidence>
<comment type="subcellular location">
    <subcellularLocation>
        <location evidence="1">Membrane</location>
        <topology evidence="1">Multi-pass membrane protein</topology>
    </subcellularLocation>
</comment>
<dbReference type="PANTHER" id="PTHR23503">
    <property type="entry name" value="SOLUTE CARRIER FAMILY 2"/>
    <property type="match status" value="1"/>
</dbReference>
<evidence type="ECO:0000256" key="3">
    <source>
        <dbReference type="ARBA" id="ARBA00022448"/>
    </source>
</evidence>
<sequence>MSSSTPAAGGPGTSGVPMPKSKTTPYLIFVMLIVTLGSIQYGYHLAELNAPQDVITCAKPGKSDSTSSSFPQCIPMNPARFGLVSSSYTVGGFLGALLAGPLSTRYGRLLTIRLTTIFLFIGPDIATQASSVNAFIAGRFISGLGAGATVVVGPIFISEIAPAHLRGFFGCFTQIGACVGILIAQTVGLFLSYGAMWRVILAVAAAIAIVELLGLLFVPESPIWLADRGKGVLARRILQKIRGKDANIEAEVATWNSNNSAARTEGTEEESLLGQPAPTSSQQPAKEAEITILGALLSPRYRPAIFAVLIVMVGQQFSGINSIVMYSVSLLSPIFPTGASLLVLFVSFINLAMTVLCAPLSDKIGRKACILYSFTGCIISSVLLAIGISFDISIFGALGALLFVASFAMGLGPVPFILASELVGPEAVGAAQSWALGANWVATFIIAQFFPLVNEALGGLIKVFVPETLGKEGMDEVWGWQDGHFD</sequence>
<feature type="transmembrane region" description="Helical" evidence="8">
    <location>
        <begin position="26"/>
        <end position="43"/>
    </location>
</feature>
<accession>A0A167YPU2</accession>
<keyword evidence="10" id="KW-0762">Sugar transport</keyword>
<dbReference type="InterPro" id="IPR005828">
    <property type="entry name" value="MFS_sugar_transport-like"/>
</dbReference>
<evidence type="ECO:0000313" key="10">
    <source>
        <dbReference type="EMBL" id="KZZ91608.1"/>
    </source>
</evidence>
<name>A0A167YPU2_9EURO</name>
<dbReference type="OrthoDB" id="4206257at2759"/>
<dbReference type="PRINTS" id="PR00171">
    <property type="entry name" value="SUGRTRNSPORT"/>
</dbReference>
<dbReference type="SUPFAM" id="SSF103473">
    <property type="entry name" value="MFS general substrate transporter"/>
    <property type="match status" value="1"/>
</dbReference>
<feature type="transmembrane region" description="Helical" evidence="8">
    <location>
        <begin position="136"/>
        <end position="157"/>
    </location>
</feature>
<evidence type="ECO:0000256" key="5">
    <source>
        <dbReference type="ARBA" id="ARBA00022989"/>
    </source>
</evidence>
<dbReference type="InterPro" id="IPR005829">
    <property type="entry name" value="Sugar_transporter_CS"/>
</dbReference>